<comment type="caution">
    <text evidence="1">The sequence shown here is derived from an EMBL/GenBank/DDBJ whole genome shotgun (WGS) entry which is preliminary data.</text>
</comment>
<proteinExistence type="predicted"/>
<dbReference type="EMBL" id="JANBVB010000289">
    <property type="protein sequence ID" value="KAJ2895468.1"/>
    <property type="molecule type" value="Genomic_DNA"/>
</dbReference>
<dbReference type="Proteomes" id="UP001139981">
    <property type="component" value="Unassembled WGS sequence"/>
</dbReference>
<organism evidence="1 2">
    <name type="scientific">Coemansia aciculifera</name>
    <dbReference type="NCBI Taxonomy" id="417176"/>
    <lineage>
        <taxon>Eukaryota</taxon>
        <taxon>Fungi</taxon>
        <taxon>Fungi incertae sedis</taxon>
        <taxon>Zoopagomycota</taxon>
        <taxon>Kickxellomycotina</taxon>
        <taxon>Kickxellomycetes</taxon>
        <taxon>Kickxellales</taxon>
        <taxon>Kickxellaceae</taxon>
        <taxon>Coemansia</taxon>
    </lineage>
</organism>
<evidence type="ECO:0000313" key="1">
    <source>
        <dbReference type="EMBL" id="KAJ2895468.1"/>
    </source>
</evidence>
<keyword evidence="2" id="KW-1185">Reference proteome</keyword>
<evidence type="ECO:0000313" key="2">
    <source>
        <dbReference type="Proteomes" id="UP001139981"/>
    </source>
</evidence>
<accession>A0ACC1M3Y2</accession>
<sequence length="426" mass="45815">MSVAGANIGTDRRHFFMSSAQLEALEKKEELEKDPIRQKLGSPLRAGARILGFELCDKNTAVFALANYQARVADLKANECKRAAVVKHAGPVTAVAVMPDTYRVNGSRVALSASWDTTVKIWAVNNPQRTLAVLTGHSDFVKCLAAHPTLPIVYTGSADKTVMLWRLPEVADELLGDGGEPKTIKPFKTIKGQHTGQIYTLCLDGGEEAAGGVLYSAGSDASIRAWNALDGRPLVVDSSAFEDGEWMIPHGQHRTNISDIKWTEGSGGLLWTASADNTAVSWDIETGKADLVLEHATTVTAVLPIPQVGVVVTGVRDGVIYVWRINDGSPRIIREIHAHTDDVSCLRAAGRCFYSSSLDETLRVWDIKDVVGFDGGLEYMPAELAALKAQVVAASATAGQKGGSSSALTEEEERELAELMSDIDDM</sequence>
<protein>
    <submittedName>
        <fullName evidence="1">Uncharacterized protein</fullName>
    </submittedName>
</protein>
<name>A0ACC1M3Y2_9FUNG</name>
<reference evidence="1" key="1">
    <citation type="submission" date="2022-07" db="EMBL/GenBank/DDBJ databases">
        <title>Phylogenomic reconstructions and comparative analyses of Kickxellomycotina fungi.</title>
        <authorList>
            <person name="Reynolds N.K."/>
            <person name="Stajich J.E."/>
            <person name="Barry K."/>
            <person name="Grigoriev I.V."/>
            <person name="Crous P."/>
            <person name="Smith M.E."/>
        </authorList>
    </citation>
    <scope>NUCLEOTIDE SEQUENCE</scope>
    <source>
        <strain evidence="1">CBS 190363</strain>
    </source>
</reference>
<gene>
    <name evidence="1" type="ORF">IWW38_002299</name>
</gene>